<evidence type="ECO:0000313" key="3">
    <source>
        <dbReference type="EMBL" id="CAD9667610.1"/>
    </source>
</evidence>
<evidence type="ECO:0008006" key="4">
    <source>
        <dbReference type="Google" id="ProtNLM"/>
    </source>
</evidence>
<name>A0A7S2RCX3_9STRA</name>
<dbReference type="Gene3D" id="3.50.50.60">
    <property type="entry name" value="FAD/NAD(P)-binding domain"/>
    <property type="match status" value="2"/>
</dbReference>
<dbReference type="AlphaFoldDB" id="A0A7S2RCX3"/>
<evidence type="ECO:0000256" key="2">
    <source>
        <dbReference type="SAM" id="SignalP"/>
    </source>
</evidence>
<feature type="compositionally biased region" description="Polar residues" evidence="1">
    <location>
        <begin position="443"/>
        <end position="455"/>
    </location>
</feature>
<dbReference type="InterPro" id="IPR045892">
    <property type="entry name" value="CrtISO-like"/>
</dbReference>
<feature type="region of interest" description="Disordered" evidence="1">
    <location>
        <begin position="429"/>
        <end position="467"/>
    </location>
</feature>
<feature type="signal peptide" evidence="2">
    <location>
        <begin position="1"/>
        <end position="24"/>
    </location>
</feature>
<proteinExistence type="predicted"/>
<dbReference type="Pfam" id="PF13450">
    <property type="entry name" value="NAD_binding_8"/>
    <property type="match status" value="1"/>
</dbReference>
<sequence length="687" mass="75365">MRHKMSFICSILYWIPLLVVYTRSRYWQTNGAFIPLTAHNGNLMLIRRKFRKLSKSEALGVTSSTSLDATTIPSSERSMEEEEVDVAIVGAGIGGLCAGAILNTLYGKKVGIYESHYLPGGCAHAFDRTVKIPNKGGKDEKVTFTFDSGPTIVLGCSSKPYNPLRQVLNVIGLGDDIEWIPYDKWGMIENPGKPDKEIRWKVELGPEIFEKGPLTEFGDVGVLEEFQELRKATKGLVSGAVEIPAMAMRSGKSALLPLLRYFPALIGLIQQGAELTQGTFAPFMDGPNFVVKDKWLRNWLDALAFSLSGLPASRTAAAAMAYVLYDMHREGATLDYPKGGLGKIIDALVKGVEQGSNNSKVNLRSHVESIMTSEDGSRVIGLQLRSGKIIKAKDGIICNTPVWSLNGLIHNDLAKRRLNNLIEPKALQPRQSWKVPSDHSEQRSTINSETRPQTKSSSSNDESSLLEKCDTSEMTGSFIHLHLALDATGLDLDSMEAHYTVMDRGLSGNVSRQSNDDSKIEVDGPCGELNMIALSNPCVLDRTLAPEGYIVVHAYGAGNEPYDIWKDMRRDSPEYQKLKEERSDVLWRAVESIIPDVRKRVVTDMVGSPITHERFLRRPRGTYGSATEDYLKDGSTPLKGLVLAGDGVFPGIGVPAVALSGASAANSLVDPLKQWNCLDKLERSGLL</sequence>
<feature type="chain" id="PRO_5030708936" description="Amine oxidase domain-containing protein" evidence="2">
    <location>
        <begin position="25"/>
        <end position="687"/>
    </location>
</feature>
<accession>A0A7S2RCX3</accession>
<dbReference type="PANTHER" id="PTHR46313:SF3">
    <property type="entry name" value="PROLYCOPENE ISOMERASE, CHLOROPLASTIC"/>
    <property type="match status" value="1"/>
</dbReference>
<dbReference type="InterPro" id="IPR036188">
    <property type="entry name" value="FAD/NAD-bd_sf"/>
</dbReference>
<dbReference type="GO" id="GO:0016116">
    <property type="term" value="P:carotenoid metabolic process"/>
    <property type="evidence" value="ECO:0007669"/>
    <property type="project" value="InterPro"/>
</dbReference>
<organism evidence="3">
    <name type="scientific">Eucampia antarctica</name>
    <dbReference type="NCBI Taxonomy" id="49252"/>
    <lineage>
        <taxon>Eukaryota</taxon>
        <taxon>Sar</taxon>
        <taxon>Stramenopiles</taxon>
        <taxon>Ochrophyta</taxon>
        <taxon>Bacillariophyta</taxon>
        <taxon>Mediophyceae</taxon>
        <taxon>Biddulphiophycidae</taxon>
        <taxon>Hemiaulales</taxon>
        <taxon>Hemiaulaceae</taxon>
        <taxon>Eucampia</taxon>
    </lineage>
</organism>
<dbReference type="PANTHER" id="PTHR46313">
    <property type="match status" value="1"/>
</dbReference>
<gene>
    <name evidence="3" type="ORF">EANT1437_LOCUS6020</name>
</gene>
<reference evidence="3" key="1">
    <citation type="submission" date="2021-01" db="EMBL/GenBank/DDBJ databases">
        <authorList>
            <person name="Corre E."/>
            <person name="Pelletier E."/>
            <person name="Niang G."/>
            <person name="Scheremetjew M."/>
            <person name="Finn R."/>
            <person name="Kale V."/>
            <person name="Holt S."/>
            <person name="Cochrane G."/>
            <person name="Meng A."/>
            <person name="Brown T."/>
            <person name="Cohen L."/>
        </authorList>
    </citation>
    <scope>NUCLEOTIDE SEQUENCE</scope>
    <source>
        <strain evidence="3">CCMP1452</strain>
    </source>
</reference>
<dbReference type="SUPFAM" id="SSF51905">
    <property type="entry name" value="FAD/NAD(P)-binding domain"/>
    <property type="match status" value="1"/>
</dbReference>
<evidence type="ECO:0000256" key="1">
    <source>
        <dbReference type="SAM" id="MobiDB-lite"/>
    </source>
</evidence>
<keyword evidence="2" id="KW-0732">Signal</keyword>
<protein>
    <recommendedName>
        <fullName evidence="4">Amine oxidase domain-containing protein</fullName>
    </recommendedName>
</protein>
<dbReference type="EMBL" id="HBHI01011710">
    <property type="protein sequence ID" value="CAD9667610.1"/>
    <property type="molecule type" value="Transcribed_RNA"/>
</dbReference>